<dbReference type="AlphaFoldDB" id="A0AAN6N024"/>
<reference evidence="2" key="1">
    <citation type="journal article" date="2023" name="Mol. Phylogenet. Evol.">
        <title>Genome-scale phylogeny and comparative genomics of the fungal order Sordariales.</title>
        <authorList>
            <person name="Hensen N."/>
            <person name="Bonometti L."/>
            <person name="Westerberg I."/>
            <person name="Brannstrom I.O."/>
            <person name="Guillou S."/>
            <person name="Cros-Aarteil S."/>
            <person name="Calhoun S."/>
            <person name="Haridas S."/>
            <person name="Kuo A."/>
            <person name="Mondo S."/>
            <person name="Pangilinan J."/>
            <person name="Riley R."/>
            <person name="LaButti K."/>
            <person name="Andreopoulos B."/>
            <person name="Lipzen A."/>
            <person name="Chen C."/>
            <person name="Yan M."/>
            <person name="Daum C."/>
            <person name="Ng V."/>
            <person name="Clum A."/>
            <person name="Steindorff A."/>
            <person name="Ohm R.A."/>
            <person name="Martin F."/>
            <person name="Silar P."/>
            <person name="Natvig D.O."/>
            <person name="Lalanne C."/>
            <person name="Gautier V."/>
            <person name="Ament-Velasquez S.L."/>
            <person name="Kruys A."/>
            <person name="Hutchinson M.I."/>
            <person name="Powell A.J."/>
            <person name="Barry K."/>
            <person name="Miller A.N."/>
            <person name="Grigoriev I.V."/>
            <person name="Debuchy R."/>
            <person name="Gladieux P."/>
            <person name="Hiltunen Thoren M."/>
            <person name="Johannesson H."/>
        </authorList>
    </citation>
    <scope>NUCLEOTIDE SEQUENCE [LARGE SCALE GENOMIC DNA]</scope>
    <source>
        <strain evidence="2">CBS 340.73</strain>
    </source>
</reference>
<evidence type="ECO:0000313" key="2">
    <source>
        <dbReference type="Proteomes" id="UP001303473"/>
    </source>
</evidence>
<accession>A0AAN6N024</accession>
<sequence length="352" mass="40418">MVAYGENPRLYQNVASQAPFLRDLTTQANIAKDDSEYGPWRGTWNCVTNASHRLRLLYHDLDDELQTHWPDAHSKEKAEVADAQDLIKLGHWALVCVLRPDLDLKTNFLLLRTDKDQKSVDECTENLNKMESHLLNCQAQLAGVTVRALKELPHASWKIMSKDKEDWSEKSNQLVIGIPALGFMELLVRVIAHRSKDLDTLYNRLMQLHSREPKPRFRTPRPALDVPTLSAQLHGAFRDVQEEVEQAPDLETRARIRQNAIRRWRSQNKDNIANHHEERCIPLSCPSFEPKPRCLRCQGLFIYGMDGNLLDREKKLRGDKVKPVGRLCHQGWNCAETIAYFCCEDAASTGNH</sequence>
<gene>
    <name evidence="1" type="ORF">QBC46DRAFT_345389</name>
</gene>
<comment type="caution">
    <text evidence="1">The sequence shown here is derived from an EMBL/GenBank/DDBJ whole genome shotgun (WGS) entry which is preliminary data.</text>
</comment>
<organism evidence="1 2">
    <name type="scientific">Diplogelasinospora grovesii</name>
    <dbReference type="NCBI Taxonomy" id="303347"/>
    <lineage>
        <taxon>Eukaryota</taxon>
        <taxon>Fungi</taxon>
        <taxon>Dikarya</taxon>
        <taxon>Ascomycota</taxon>
        <taxon>Pezizomycotina</taxon>
        <taxon>Sordariomycetes</taxon>
        <taxon>Sordariomycetidae</taxon>
        <taxon>Sordariales</taxon>
        <taxon>Diplogelasinosporaceae</taxon>
        <taxon>Diplogelasinospora</taxon>
    </lineage>
</organism>
<name>A0AAN6N024_9PEZI</name>
<evidence type="ECO:0000313" key="1">
    <source>
        <dbReference type="EMBL" id="KAK3936676.1"/>
    </source>
</evidence>
<dbReference type="EMBL" id="MU853876">
    <property type="protein sequence ID" value="KAK3936676.1"/>
    <property type="molecule type" value="Genomic_DNA"/>
</dbReference>
<proteinExistence type="predicted"/>
<keyword evidence="2" id="KW-1185">Reference proteome</keyword>
<dbReference type="Proteomes" id="UP001303473">
    <property type="component" value="Unassembled WGS sequence"/>
</dbReference>
<protein>
    <submittedName>
        <fullName evidence="1">Uncharacterized protein</fullName>
    </submittedName>
</protein>